<sequence length="106" mass="12588">DWFKEEIDFISKKIFFNEAENDSSRGKQKLSKIEERSILKDFSKLVLIVANKQGINPTMLFSKKGQKDFLKKCLFYGFNSASETIPKWKRHLLSDDLHLMFKDYFK</sequence>
<organism evidence="1">
    <name type="scientific">marine metagenome</name>
    <dbReference type="NCBI Taxonomy" id="408172"/>
    <lineage>
        <taxon>unclassified sequences</taxon>
        <taxon>metagenomes</taxon>
        <taxon>ecological metagenomes</taxon>
    </lineage>
</organism>
<gene>
    <name evidence="1" type="ORF">METZ01_LOCUS419230</name>
</gene>
<name>A0A382X5D9_9ZZZZ</name>
<dbReference type="EMBL" id="UINC01165145">
    <property type="protein sequence ID" value="SVD66376.1"/>
    <property type="molecule type" value="Genomic_DNA"/>
</dbReference>
<accession>A0A382X5D9</accession>
<evidence type="ECO:0000313" key="1">
    <source>
        <dbReference type="EMBL" id="SVD66376.1"/>
    </source>
</evidence>
<reference evidence="1" key="1">
    <citation type="submission" date="2018-05" db="EMBL/GenBank/DDBJ databases">
        <authorList>
            <person name="Lanie J.A."/>
            <person name="Ng W.-L."/>
            <person name="Kazmierczak K.M."/>
            <person name="Andrzejewski T.M."/>
            <person name="Davidsen T.M."/>
            <person name="Wayne K.J."/>
            <person name="Tettelin H."/>
            <person name="Glass J.I."/>
            <person name="Rusch D."/>
            <person name="Podicherti R."/>
            <person name="Tsui H.-C.T."/>
            <person name="Winkler M.E."/>
        </authorList>
    </citation>
    <scope>NUCLEOTIDE SEQUENCE</scope>
</reference>
<proteinExistence type="predicted"/>
<feature type="non-terminal residue" evidence="1">
    <location>
        <position position="1"/>
    </location>
</feature>
<dbReference type="AlphaFoldDB" id="A0A382X5D9"/>
<protein>
    <submittedName>
        <fullName evidence="1">Uncharacterized protein</fullName>
    </submittedName>
</protein>